<accession>A0A9Q0AVF5</accession>
<dbReference type="InterPro" id="IPR011990">
    <property type="entry name" value="TPR-like_helical_dom_sf"/>
</dbReference>
<evidence type="ECO:0000259" key="4">
    <source>
        <dbReference type="Pfam" id="PF25000"/>
    </source>
</evidence>
<dbReference type="AlphaFoldDB" id="A0A9Q0AVF5"/>
<dbReference type="SMART" id="SM00028">
    <property type="entry name" value="TPR"/>
    <property type="match status" value="3"/>
</dbReference>
<evidence type="ECO:0000259" key="3">
    <source>
        <dbReference type="Pfam" id="PF24809"/>
    </source>
</evidence>
<keyword evidence="6" id="KW-1185">Reference proteome</keyword>
<feature type="domain" description="DUF7708" evidence="3">
    <location>
        <begin position="97"/>
        <end position="201"/>
    </location>
</feature>
<dbReference type="EMBL" id="JAFIMR010000003">
    <property type="protein sequence ID" value="KAI1880171.1"/>
    <property type="molecule type" value="Genomic_DNA"/>
</dbReference>
<sequence length="924" mass="104267">MSQQLEPTSRSENCTSSDLGCASSASTSEEEHVLNSLWTQALQKVLQKLPPQDSQWLANVQNQKPFTSTQIIDVIRPYEKKYVNHPAQRFLTQIDPIVSHIRSFAGALNVLANADPTGAGIVWGSIHLVLVVAGKTQETLERIIDILSELSPRLALFSRWHRLFPHKSVTEVGDAIKDAYCEIIDFCATAVRHLRRNPISSSNMERDLRKHEVMLQRYTSRVQAEVDLAHMRFVQTQLAAIGSLVDASPTPRYLELPTIRIIPHSRNDRFYGRQDILDRVREKLTPSKTKKLSSKSRKQHRFALSGLGGSGKTQIALEYTYRHLDDYKVVIWILADSSEKINQGFGDAAEILGIPQGSQSGNEVRAFVFQRLSATNEPYLLCFDNADDVSLIMDYLPRDNIGSILITSRDSVKTGEVLGDRLVVPEFSISEGCKFLSSLLPGIDESKPENKASLESISTTFHGYPLALAQAAAFIRNGGCPLTDFLNIFRNQRHSNAIAAIPVSNYHATLFTVWDLSFRSLDSRSREILEMLVYFDPDSVPYKLLENGCINKTPGGNELSDLSYMTDPVALWDALQGLGAQSLIRTNSELRSISIHRFLQDQAFQHLCNEPNRRRAAFEKSLFLLSNYQPEFPNVAQHWSPGLFADSELCLPHIKRLTTRFLESSEIFVGLENKLGKLIFECASYQFERFHHQAATETFALARKVIGLASDPEELYLSDCYRMEGRMFNESGQPVEAAESNREAYKYALAAKSKGYIHEDDQRIPRILTGLGNSLSQLGQFDDALKAQLTAKRLCGDVPPEQSDAITIIQLNLGFLLYRRGDLNNAEQILRATLEASPRTSPAMRYIRKAMKIYAKQESPYYTVKAYARAVRMLGKTFELEGRLDDAEKCFENAWALRQRSHGIRGSREDSDMDYTSVMFYWDQ</sequence>
<dbReference type="InterPro" id="IPR019734">
    <property type="entry name" value="TPR_rpt"/>
</dbReference>
<dbReference type="PANTHER" id="PTHR35205">
    <property type="entry name" value="NB-ARC AND TPR DOMAIN PROTEIN"/>
    <property type="match status" value="1"/>
</dbReference>
<dbReference type="Gene3D" id="1.25.40.10">
    <property type="entry name" value="Tetratricopeptide repeat domain"/>
    <property type="match status" value="1"/>
</dbReference>
<dbReference type="InterPro" id="IPR056681">
    <property type="entry name" value="DUF7779"/>
</dbReference>
<protein>
    <recommendedName>
        <fullName evidence="7">NB-ARC domain-containing protein</fullName>
    </recommendedName>
</protein>
<dbReference type="InterPro" id="IPR056125">
    <property type="entry name" value="DUF7708"/>
</dbReference>
<dbReference type="PANTHER" id="PTHR35205:SF1">
    <property type="entry name" value="ZU5 DOMAIN-CONTAINING PROTEIN"/>
    <property type="match status" value="1"/>
</dbReference>
<evidence type="ECO:0000256" key="2">
    <source>
        <dbReference type="SAM" id="MobiDB-lite"/>
    </source>
</evidence>
<dbReference type="OrthoDB" id="6161812at2759"/>
<dbReference type="Proteomes" id="UP000829685">
    <property type="component" value="Unassembled WGS sequence"/>
</dbReference>
<name>A0A9Q0AVF5_9PEZI</name>
<dbReference type="Pfam" id="PF25000">
    <property type="entry name" value="DUF7779"/>
    <property type="match status" value="1"/>
</dbReference>
<feature type="repeat" description="TPR" evidence="1">
    <location>
        <begin position="807"/>
        <end position="840"/>
    </location>
</feature>
<dbReference type="SUPFAM" id="SSF48452">
    <property type="entry name" value="TPR-like"/>
    <property type="match status" value="1"/>
</dbReference>
<evidence type="ECO:0000313" key="6">
    <source>
        <dbReference type="Proteomes" id="UP000829685"/>
    </source>
</evidence>
<dbReference type="InterPro" id="IPR027417">
    <property type="entry name" value="P-loop_NTPase"/>
</dbReference>
<comment type="caution">
    <text evidence="5">The sequence shown here is derived from an EMBL/GenBank/DDBJ whole genome shotgun (WGS) entry which is preliminary data.</text>
</comment>
<feature type="domain" description="DUF7779" evidence="4">
    <location>
        <begin position="517"/>
        <end position="608"/>
    </location>
</feature>
<proteinExistence type="predicted"/>
<evidence type="ECO:0000313" key="5">
    <source>
        <dbReference type="EMBL" id="KAI1880171.1"/>
    </source>
</evidence>
<gene>
    <name evidence="5" type="ORF">JX265_001792</name>
</gene>
<organism evidence="5 6">
    <name type="scientific">Neoarthrinium moseri</name>
    <dbReference type="NCBI Taxonomy" id="1658444"/>
    <lineage>
        <taxon>Eukaryota</taxon>
        <taxon>Fungi</taxon>
        <taxon>Dikarya</taxon>
        <taxon>Ascomycota</taxon>
        <taxon>Pezizomycotina</taxon>
        <taxon>Sordariomycetes</taxon>
        <taxon>Xylariomycetidae</taxon>
        <taxon>Amphisphaeriales</taxon>
        <taxon>Apiosporaceae</taxon>
        <taxon>Neoarthrinium</taxon>
    </lineage>
</organism>
<dbReference type="PROSITE" id="PS50005">
    <property type="entry name" value="TPR"/>
    <property type="match status" value="1"/>
</dbReference>
<dbReference type="Gene3D" id="3.40.50.300">
    <property type="entry name" value="P-loop containing nucleotide triphosphate hydrolases"/>
    <property type="match status" value="1"/>
</dbReference>
<evidence type="ECO:0008006" key="7">
    <source>
        <dbReference type="Google" id="ProtNLM"/>
    </source>
</evidence>
<evidence type="ECO:0000256" key="1">
    <source>
        <dbReference type="PROSITE-ProRule" id="PRU00339"/>
    </source>
</evidence>
<dbReference type="Pfam" id="PF24809">
    <property type="entry name" value="DUF7708"/>
    <property type="match status" value="1"/>
</dbReference>
<feature type="region of interest" description="Disordered" evidence="2">
    <location>
        <begin position="1"/>
        <end position="23"/>
    </location>
</feature>
<keyword evidence="1" id="KW-0802">TPR repeat</keyword>
<dbReference type="SUPFAM" id="SSF52540">
    <property type="entry name" value="P-loop containing nucleoside triphosphate hydrolases"/>
    <property type="match status" value="1"/>
</dbReference>
<reference evidence="5" key="1">
    <citation type="submission" date="2021-03" db="EMBL/GenBank/DDBJ databases">
        <title>Revisited historic fungal species revealed as producer of novel bioactive compounds through whole genome sequencing and comparative genomics.</title>
        <authorList>
            <person name="Vignolle G.A."/>
            <person name="Hochenegger N."/>
            <person name="Mach R.L."/>
            <person name="Mach-Aigner A.R."/>
            <person name="Javad Rahimi M."/>
            <person name="Salim K.A."/>
            <person name="Chan C.M."/>
            <person name="Lim L.B.L."/>
            <person name="Cai F."/>
            <person name="Druzhinina I.S."/>
            <person name="U'Ren J.M."/>
            <person name="Derntl C."/>
        </authorList>
    </citation>
    <scope>NUCLEOTIDE SEQUENCE</scope>
    <source>
        <strain evidence="5">TUCIM 5799</strain>
    </source>
</reference>